<reference evidence="2" key="1">
    <citation type="submission" date="2020-10" db="EMBL/GenBank/DDBJ databases">
        <title>Unveiling of a novel bifunctional photoreceptor, Dualchrome1, isolated from a cosmopolitan green alga.</title>
        <authorList>
            <person name="Suzuki S."/>
            <person name="Kawachi M."/>
        </authorList>
    </citation>
    <scope>NUCLEOTIDE SEQUENCE</scope>
    <source>
        <strain evidence="2">NIES 2893</strain>
    </source>
</reference>
<feature type="region of interest" description="Disordered" evidence="1">
    <location>
        <begin position="146"/>
        <end position="167"/>
    </location>
</feature>
<sequence>MGNMVDNNVDDAHGGGASGGGPRILMDHALRQDTVGGGEHALLANSPNGRAIFPLKQLHHATSMMPPLPLPTPMSPRGDVPSPRSADMLTVMMCGETIDFALYNVDDNVIGAGQTAPLNEHESHENQPPLTPTSLAWIPHWAREASGYDKTPPKQQSGAQHNLDSPRYGSTYVARRLLHRATSPSPRSPKVASPFTRALMCDETMPPPSPGAQVTRLPTGVVVRRAEEASLAPPTPPTPPSQVVSPRMVETPALVPAIAWVP</sequence>
<evidence type="ECO:0000313" key="2">
    <source>
        <dbReference type="EMBL" id="GHP01611.1"/>
    </source>
</evidence>
<accession>A0A830H7G8</accession>
<keyword evidence="3" id="KW-1185">Reference proteome</keyword>
<comment type="caution">
    <text evidence="2">The sequence shown here is derived from an EMBL/GenBank/DDBJ whole genome shotgun (WGS) entry which is preliminary data.</text>
</comment>
<name>A0A830H7G8_9CHLO</name>
<dbReference type="AlphaFoldDB" id="A0A830H7G8"/>
<protein>
    <submittedName>
        <fullName evidence="2">Uncharacterized protein</fullName>
    </submittedName>
</protein>
<gene>
    <name evidence="2" type="ORF">PPROV_000036700</name>
</gene>
<evidence type="ECO:0000256" key="1">
    <source>
        <dbReference type="SAM" id="MobiDB-lite"/>
    </source>
</evidence>
<evidence type="ECO:0000313" key="3">
    <source>
        <dbReference type="Proteomes" id="UP000660262"/>
    </source>
</evidence>
<dbReference type="EMBL" id="BNJQ01000001">
    <property type="protein sequence ID" value="GHP01611.1"/>
    <property type="molecule type" value="Genomic_DNA"/>
</dbReference>
<proteinExistence type="predicted"/>
<organism evidence="2 3">
    <name type="scientific">Pycnococcus provasolii</name>
    <dbReference type="NCBI Taxonomy" id="41880"/>
    <lineage>
        <taxon>Eukaryota</taxon>
        <taxon>Viridiplantae</taxon>
        <taxon>Chlorophyta</taxon>
        <taxon>Pseudoscourfieldiophyceae</taxon>
        <taxon>Pseudoscourfieldiales</taxon>
        <taxon>Pycnococcaceae</taxon>
        <taxon>Pycnococcus</taxon>
    </lineage>
</organism>
<feature type="compositionally biased region" description="Polar residues" evidence="1">
    <location>
        <begin position="153"/>
        <end position="163"/>
    </location>
</feature>
<dbReference type="Proteomes" id="UP000660262">
    <property type="component" value="Unassembled WGS sequence"/>
</dbReference>
<feature type="region of interest" description="Disordered" evidence="1">
    <location>
        <begin position="1"/>
        <end position="24"/>
    </location>
</feature>